<dbReference type="RefSeq" id="WP_118048220.1">
    <property type="nucleotide sequence ID" value="NZ_JAPRAY010000003.1"/>
</dbReference>
<reference evidence="1" key="1">
    <citation type="submission" date="2022-11" db="EMBL/GenBank/DDBJ databases">
        <title>Temperate bacteriophages infecting mucin-degrading bacterium Ruminococcus gnavus from the human gut.</title>
        <authorList>
            <person name="Buttimer C."/>
        </authorList>
    </citation>
    <scope>NUCLEOTIDE SEQUENCE</scope>
    <source>
        <strain evidence="1">CCUG 49994</strain>
    </source>
</reference>
<dbReference type="EMBL" id="JAPRAY010000003">
    <property type="protein sequence ID" value="MCZ0666563.1"/>
    <property type="molecule type" value="Genomic_DNA"/>
</dbReference>
<gene>
    <name evidence="1" type="ORF">OZZ17_03305</name>
</gene>
<dbReference type="AlphaFoldDB" id="A0A396G7W3"/>
<proteinExistence type="predicted"/>
<sequence>MAFQIIEKDGKSYRKNINKTGQCKHYPEVRCVCCNPECDHNCSVDDELEEMLENQLMDFL</sequence>
<accession>A0A396G7W3</accession>
<protein>
    <submittedName>
        <fullName evidence="1">Uncharacterized protein</fullName>
    </submittedName>
</protein>
<name>A0A396G7W3_MEDGN</name>
<organism evidence="1 2">
    <name type="scientific">Mediterraneibacter gnavus</name>
    <name type="common">Ruminococcus gnavus</name>
    <dbReference type="NCBI Taxonomy" id="33038"/>
    <lineage>
        <taxon>Bacteria</taxon>
        <taxon>Bacillati</taxon>
        <taxon>Bacillota</taxon>
        <taxon>Clostridia</taxon>
        <taxon>Lachnospirales</taxon>
        <taxon>Lachnospiraceae</taxon>
        <taxon>Mediterraneibacter</taxon>
    </lineage>
</organism>
<comment type="caution">
    <text evidence="1">The sequence shown here is derived from an EMBL/GenBank/DDBJ whole genome shotgun (WGS) entry which is preliminary data.</text>
</comment>
<evidence type="ECO:0000313" key="2">
    <source>
        <dbReference type="Proteomes" id="UP001079535"/>
    </source>
</evidence>
<evidence type="ECO:0000313" key="1">
    <source>
        <dbReference type="EMBL" id="MCZ0666563.1"/>
    </source>
</evidence>
<dbReference type="Proteomes" id="UP001079535">
    <property type="component" value="Unassembled WGS sequence"/>
</dbReference>